<organism evidence="2 3">
    <name type="scientific">Vibrio splendidus</name>
    <dbReference type="NCBI Taxonomy" id="29497"/>
    <lineage>
        <taxon>Bacteria</taxon>
        <taxon>Pseudomonadati</taxon>
        <taxon>Pseudomonadota</taxon>
        <taxon>Gammaproteobacteria</taxon>
        <taxon>Vibrionales</taxon>
        <taxon>Vibrionaceae</taxon>
        <taxon>Vibrio</taxon>
    </lineage>
</organism>
<dbReference type="RefSeq" id="WP_171331221.1">
    <property type="nucleotide sequence ID" value="NZ_CAWPOP010000030.1"/>
</dbReference>
<evidence type="ECO:0000313" key="2">
    <source>
        <dbReference type="EMBL" id="NOJ15839.1"/>
    </source>
</evidence>
<evidence type="ECO:0000256" key="1">
    <source>
        <dbReference type="SAM" id="Phobius"/>
    </source>
</evidence>
<evidence type="ECO:0000313" key="3">
    <source>
        <dbReference type="Proteomes" id="UP000519158"/>
    </source>
</evidence>
<comment type="caution">
    <text evidence="2">The sequence shown here is derived from an EMBL/GenBank/DDBJ whole genome shotgun (WGS) entry which is preliminary data.</text>
</comment>
<reference evidence="2 3" key="1">
    <citation type="submission" date="2019-09" db="EMBL/GenBank/DDBJ databases">
        <title>Draft genome sequencing and comparative genomics of hatchery-associated Vibrios.</title>
        <authorList>
            <person name="Kehlet-Delgado H."/>
            <person name="Mueller R.S."/>
        </authorList>
    </citation>
    <scope>NUCLEOTIDE SEQUENCE [LARGE SCALE GENOMIC DNA]</scope>
    <source>
        <strain evidence="2 3">99-70-13A3</strain>
    </source>
</reference>
<protein>
    <submittedName>
        <fullName evidence="2">Uncharacterized protein</fullName>
    </submittedName>
</protein>
<keyword evidence="1" id="KW-1133">Transmembrane helix</keyword>
<dbReference type="AlphaFoldDB" id="A0A7Y4DAS6"/>
<keyword evidence="1" id="KW-0812">Transmembrane</keyword>
<sequence length="133" mass="15082">MYKETDFRLSQKEFSFKKDSYPLSKINDVRVKKLGLLDNVGQIIFWLFVFSGAVWLAVPSLESTPLWLKAIVVILTFVGFGFGLLHCSKYALQIEFRHIDDTGVQWVNVAKSTSESDNGLFEQQAAALKVAFE</sequence>
<keyword evidence="1" id="KW-0472">Membrane</keyword>
<dbReference type="EMBL" id="VTXL01000036">
    <property type="protein sequence ID" value="NOJ15839.1"/>
    <property type="molecule type" value="Genomic_DNA"/>
</dbReference>
<accession>A0A7Y4DAS6</accession>
<gene>
    <name evidence="2" type="ORF">F0234_24130</name>
</gene>
<dbReference type="Proteomes" id="UP000519158">
    <property type="component" value="Unassembled WGS sequence"/>
</dbReference>
<name>A0A7Y4DAS6_VIBSP</name>
<feature type="transmembrane region" description="Helical" evidence="1">
    <location>
        <begin position="66"/>
        <end position="87"/>
    </location>
</feature>
<proteinExistence type="predicted"/>
<feature type="transmembrane region" description="Helical" evidence="1">
    <location>
        <begin position="40"/>
        <end position="60"/>
    </location>
</feature>